<dbReference type="SMART" id="SM00530">
    <property type="entry name" value="HTH_XRE"/>
    <property type="match status" value="1"/>
</dbReference>
<dbReference type="InterPro" id="IPR010982">
    <property type="entry name" value="Lambda_DNA-bd_dom_sf"/>
</dbReference>
<dbReference type="Gene3D" id="1.10.260.40">
    <property type="entry name" value="lambda repressor-like DNA-binding domains"/>
    <property type="match status" value="1"/>
</dbReference>
<dbReference type="RefSeq" id="WP_089007494.1">
    <property type="nucleotide sequence ID" value="NZ_LT607411.1"/>
</dbReference>
<dbReference type="CDD" id="cd00093">
    <property type="entry name" value="HTH_XRE"/>
    <property type="match status" value="1"/>
</dbReference>
<dbReference type="Pfam" id="PF19054">
    <property type="entry name" value="DUF5753"/>
    <property type="match status" value="1"/>
</dbReference>
<dbReference type="InterPro" id="IPR001387">
    <property type="entry name" value="Cro/C1-type_HTH"/>
</dbReference>
<accession>A0A1C4Y5Z6</accession>
<gene>
    <name evidence="2" type="ORF">GA0074695_3862</name>
</gene>
<name>A0A1C4Y5Z6_MICVI</name>
<evidence type="ECO:0000259" key="1">
    <source>
        <dbReference type="PROSITE" id="PS50943"/>
    </source>
</evidence>
<evidence type="ECO:0000313" key="3">
    <source>
        <dbReference type="Proteomes" id="UP000198242"/>
    </source>
</evidence>
<dbReference type="InterPro" id="IPR043917">
    <property type="entry name" value="DUF5753"/>
</dbReference>
<dbReference type="Pfam" id="PF13560">
    <property type="entry name" value="HTH_31"/>
    <property type="match status" value="1"/>
</dbReference>
<evidence type="ECO:0000313" key="2">
    <source>
        <dbReference type="EMBL" id="SCF15801.1"/>
    </source>
</evidence>
<dbReference type="GO" id="GO:0003677">
    <property type="term" value="F:DNA binding"/>
    <property type="evidence" value="ECO:0007669"/>
    <property type="project" value="InterPro"/>
</dbReference>
<dbReference type="SUPFAM" id="SSF47413">
    <property type="entry name" value="lambda repressor-like DNA-binding domains"/>
    <property type="match status" value="1"/>
</dbReference>
<organism evidence="2 3">
    <name type="scientific">Micromonospora viridifaciens</name>
    <dbReference type="NCBI Taxonomy" id="1881"/>
    <lineage>
        <taxon>Bacteria</taxon>
        <taxon>Bacillati</taxon>
        <taxon>Actinomycetota</taxon>
        <taxon>Actinomycetes</taxon>
        <taxon>Micromonosporales</taxon>
        <taxon>Micromonosporaceae</taxon>
        <taxon>Micromonospora</taxon>
    </lineage>
</organism>
<dbReference type="PROSITE" id="PS50943">
    <property type="entry name" value="HTH_CROC1"/>
    <property type="match status" value="1"/>
</dbReference>
<dbReference type="Proteomes" id="UP000198242">
    <property type="component" value="Chromosome I"/>
</dbReference>
<keyword evidence="3" id="KW-1185">Reference proteome</keyword>
<dbReference type="AlphaFoldDB" id="A0A1C4Y5Z6"/>
<feature type="domain" description="HTH cro/C1-type" evidence="1">
    <location>
        <begin position="18"/>
        <end position="72"/>
    </location>
</feature>
<dbReference type="EMBL" id="LT607411">
    <property type="protein sequence ID" value="SCF15801.1"/>
    <property type="molecule type" value="Genomic_DNA"/>
</dbReference>
<reference evidence="3" key="1">
    <citation type="submission" date="2016-06" db="EMBL/GenBank/DDBJ databases">
        <authorList>
            <person name="Varghese N."/>
            <person name="Submissions Spin"/>
        </authorList>
    </citation>
    <scope>NUCLEOTIDE SEQUENCE [LARGE SCALE GENOMIC DNA]</scope>
    <source>
        <strain evidence="3">DSM 43909</strain>
    </source>
</reference>
<dbReference type="OrthoDB" id="3458445at2"/>
<protein>
    <submittedName>
        <fullName evidence="2">Helix-turn-helix domain-containing protein</fullName>
    </submittedName>
</protein>
<proteinExistence type="predicted"/>
<sequence length="296" mass="32609">MAEDIGSTVPRRQLGRLLRQYRTEAGVTLDAAAVALEYSRQKIWRIECGLGPVRVLDVKAMCELYGVSVEMTEAMKGLAAETKSKGWWHAYGNAVPSWFELYVGLESAASHLRQYEETLIPGLLQTRDYALGLARLDRPSATDEDRQRAVEVRLQRQSLLSRRLPRPPRLDAVLSEAVLRRAVGNRSVMIGQLSRLIEAAELPNVSVRVLPFTVGPHSGAVAGSFVILDFPATKGGRAAPEPSIAYSESLTGAIYLDKPDELAAYRAAWKSLEALALDEAQSTDMIKKIIGEVRHD</sequence>